<evidence type="ECO:0000313" key="5">
    <source>
        <dbReference type="Proteomes" id="UP001589613"/>
    </source>
</evidence>
<evidence type="ECO:0000256" key="1">
    <source>
        <dbReference type="ARBA" id="ARBA00023118"/>
    </source>
</evidence>
<comment type="caution">
    <text evidence="4">The sequence shown here is derived from an EMBL/GenBank/DDBJ whole genome shotgun (WGS) entry which is preliminary data.</text>
</comment>
<evidence type="ECO:0000256" key="2">
    <source>
        <dbReference type="ARBA" id="ARBA00093789"/>
    </source>
</evidence>
<feature type="domain" description="CRISPR type III-associated protein" evidence="3">
    <location>
        <begin position="235"/>
        <end position="410"/>
    </location>
</feature>
<keyword evidence="1" id="KW-0051">Antiviral defense</keyword>
<dbReference type="EMBL" id="JBHMAX010000036">
    <property type="protein sequence ID" value="MFB9733446.1"/>
    <property type="molecule type" value="Genomic_DNA"/>
</dbReference>
<protein>
    <submittedName>
        <fullName evidence="4">RAMP superfamily CRISPR-associated protein</fullName>
    </submittedName>
</protein>
<dbReference type="Pfam" id="PF03787">
    <property type="entry name" value="RAMPs"/>
    <property type="match status" value="1"/>
</dbReference>
<evidence type="ECO:0000313" key="4">
    <source>
        <dbReference type="EMBL" id="MFB9733446.1"/>
    </source>
</evidence>
<dbReference type="CDD" id="cd09726">
    <property type="entry name" value="RAMP_I_III"/>
    <property type="match status" value="1"/>
</dbReference>
<dbReference type="PANTHER" id="PTHR35579">
    <property type="entry name" value="CRISPR SYSTEM CMS ENDORIBONUCLEASE CSM3"/>
    <property type="match status" value="1"/>
</dbReference>
<gene>
    <name evidence="4" type="ORF">ACFFN0_15460</name>
</gene>
<dbReference type="InterPro" id="IPR005537">
    <property type="entry name" value="RAMP_III_fam"/>
</dbReference>
<accession>A0ABV5V6L3</accession>
<name>A0ABV5V6L3_9MICO</name>
<dbReference type="PANTHER" id="PTHR35579:SF3">
    <property type="entry name" value="CRISPR SYSTEM CMS ENDORIBONUCLEASE CSM3"/>
    <property type="match status" value="1"/>
</dbReference>
<dbReference type="InterPro" id="IPR052216">
    <property type="entry name" value="CRISPR_Csm3_endoribonuclease"/>
</dbReference>
<dbReference type="Proteomes" id="UP001589613">
    <property type="component" value="Unassembled WGS sequence"/>
</dbReference>
<proteinExistence type="predicted"/>
<comment type="subunit">
    <text evidence="2">Part of the Csm effector complex that includes Cas10, Csm2, Csm3, Csm4 and Csm5.</text>
</comment>
<dbReference type="RefSeq" id="WP_141339259.1">
    <property type="nucleotide sequence ID" value="NZ_JBHMAX010000036.1"/>
</dbReference>
<keyword evidence="5" id="KW-1185">Reference proteome</keyword>
<reference evidence="4 5" key="1">
    <citation type="submission" date="2024-09" db="EMBL/GenBank/DDBJ databases">
        <authorList>
            <person name="Sun Q."/>
            <person name="Mori K."/>
        </authorList>
    </citation>
    <scope>NUCLEOTIDE SEQUENCE [LARGE SCALE GENOMIC DNA]</scope>
    <source>
        <strain evidence="4 5">JCM 12763</strain>
    </source>
</reference>
<evidence type="ECO:0000259" key="3">
    <source>
        <dbReference type="Pfam" id="PF03787"/>
    </source>
</evidence>
<organism evidence="4 5">
    <name type="scientific">Ornithinimicrobium kibberense</name>
    <dbReference type="NCBI Taxonomy" id="282060"/>
    <lineage>
        <taxon>Bacteria</taxon>
        <taxon>Bacillati</taxon>
        <taxon>Actinomycetota</taxon>
        <taxon>Actinomycetes</taxon>
        <taxon>Micrococcales</taxon>
        <taxon>Ornithinimicrobiaceae</taxon>
        <taxon>Ornithinimicrobium</taxon>
    </lineage>
</organism>
<sequence>MNVTRLRTVQVFTATIRLTSPGGVMAPQSTPILGEATGISGPDAVPVVELGNGSVMPGTTLAGSFRQHLQSRGVGDTDLVRLMGRGGQDPNASRLCVLGGRTPDRGDQGFLDEHSTAVDRYRGAARESTKRHVRRLPPGTEFITFWLLENPTPGESAVVSEALGTWHPLLGSSVTNGRGDSQVVEVRTGTLDLSDERDLLLYLTHHGPELCTVVATDEVAIADPEPRATIVIPLRIVEPLHFGTGETTQSTTRPRVNLVVRMGQDLVIPGRSVRGILRSRLDYMLHTLGLADCPEQRCGVCLSCELFGFTSPTGGRRASVRILDSAVRDARTETLEHVAIDRFTGGAKDSALFTDEVIIEGTFDVVIERLDPPSDAWRLLEALVRLVAQDLHEGFVRLGGGASRGYGRVELAPEPAAGPRLMPLDQAQHTMSTFVGSRRP</sequence>